<dbReference type="HOGENOM" id="CLU_059148_0_0_11"/>
<name>W5Y149_9CORY</name>
<keyword evidence="6 7" id="KW-0472">Membrane</keyword>
<dbReference type="Pfam" id="PF03773">
    <property type="entry name" value="ArsP_1"/>
    <property type="match status" value="1"/>
</dbReference>
<evidence type="ECO:0000313" key="9">
    <source>
        <dbReference type="Proteomes" id="UP000019222"/>
    </source>
</evidence>
<gene>
    <name evidence="8" type="ORF">B843_06395</name>
</gene>
<dbReference type="PANTHER" id="PTHR42775:SF1">
    <property type="entry name" value="PERMEASE RV2963-RELATED"/>
    <property type="match status" value="1"/>
</dbReference>
<proteinExistence type="inferred from homology"/>
<keyword evidence="4 7" id="KW-0812">Transmembrane</keyword>
<evidence type="ECO:0000256" key="5">
    <source>
        <dbReference type="ARBA" id="ARBA00022989"/>
    </source>
</evidence>
<reference evidence="8 9" key="1">
    <citation type="submission" date="2013-02" db="EMBL/GenBank/DDBJ databases">
        <title>The complete genome sequence of Corynebacterium vitaeruminis DSM 20294.</title>
        <authorList>
            <person name="Ruckert C."/>
            <person name="Albersmeier A."/>
            <person name="Kalinowski J."/>
        </authorList>
    </citation>
    <scope>NUCLEOTIDE SEQUENCE [LARGE SCALE GENOMIC DNA]</scope>
    <source>
        <strain evidence="9">ATCC 10234</strain>
    </source>
</reference>
<dbReference type="AlphaFoldDB" id="W5Y149"/>
<evidence type="ECO:0000256" key="4">
    <source>
        <dbReference type="ARBA" id="ARBA00022692"/>
    </source>
</evidence>
<feature type="transmembrane region" description="Helical" evidence="7">
    <location>
        <begin position="245"/>
        <end position="262"/>
    </location>
</feature>
<evidence type="ECO:0000256" key="1">
    <source>
        <dbReference type="ARBA" id="ARBA00004651"/>
    </source>
</evidence>
<dbReference type="STRING" id="1224164.B843_06395"/>
<sequence length="334" mass="35936">MRLVLLAIAWFTAYFLNRPWWDWLYGTVFRLDLNGRLGSAIHFFSYDTVKILLLLSGLMFVIGVARASLNLERARAFLEDKGLFVGLVLAVVLGVVTPFCSCSSIPLFIGFVAAGIPLPITLTFLIASPLVSETAAILIGTQFGWGVAVAYVASGSIIAIAIGFLFSRFDLKPWVEPYVLETRAPLAAAAEGEKPTLEDRVRAGAAEASDIFRRVWKWVIVGVAIGAAIHGWIPEDFFTRFAGPDNPFAVPIATLAGIPLYANGGGVVPIGEALWAKGLPLGTVMSLMMGAIALSIPEAIMLRQVLKPRLLAAFFAAVGVGIIVVGYLFNFIYA</sequence>
<dbReference type="InterPro" id="IPR005524">
    <property type="entry name" value="DUF318"/>
</dbReference>
<evidence type="ECO:0000256" key="7">
    <source>
        <dbReference type="SAM" id="Phobius"/>
    </source>
</evidence>
<feature type="transmembrane region" description="Helical" evidence="7">
    <location>
        <begin position="51"/>
        <end position="69"/>
    </location>
</feature>
<dbReference type="KEGG" id="cvt:B843_06395"/>
<keyword evidence="5 7" id="KW-1133">Transmembrane helix</keyword>
<feature type="transmembrane region" description="Helical" evidence="7">
    <location>
        <begin position="215"/>
        <end position="233"/>
    </location>
</feature>
<keyword evidence="9" id="KW-1185">Reference proteome</keyword>
<feature type="transmembrane region" description="Helical" evidence="7">
    <location>
        <begin position="81"/>
        <end position="99"/>
    </location>
</feature>
<feature type="transmembrane region" description="Helical" evidence="7">
    <location>
        <begin position="105"/>
        <end position="131"/>
    </location>
</feature>
<feature type="transmembrane region" description="Helical" evidence="7">
    <location>
        <begin position="309"/>
        <end position="333"/>
    </location>
</feature>
<keyword evidence="3" id="KW-1003">Cell membrane</keyword>
<evidence type="ECO:0000256" key="3">
    <source>
        <dbReference type="ARBA" id="ARBA00022475"/>
    </source>
</evidence>
<dbReference type="EMBL" id="CP004353">
    <property type="protein sequence ID" value="AHI22664.1"/>
    <property type="molecule type" value="Genomic_DNA"/>
</dbReference>
<evidence type="ECO:0000313" key="8">
    <source>
        <dbReference type="EMBL" id="AHI22664.1"/>
    </source>
</evidence>
<comment type="subcellular location">
    <subcellularLocation>
        <location evidence="1">Cell membrane</location>
        <topology evidence="1">Multi-pass membrane protein</topology>
    </subcellularLocation>
</comment>
<dbReference type="PANTHER" id="PTHR42775">
    <property type="entry name" value="PERMEASE RV2963-RELATED"/>
    <property type="match status" value="1"/>
</dbReference>
<dbReference type="PATRIC" id="fig|1224164.3.peg.1285"/>
<evidence type="ECO:0000256" key="6">
    <source>
        <dbReference type="ARBA" id="ARBA00023136"/>
    </source>
</evidence>
<dbReference type="eggNOG" id="COG0701">
    <property type="taxonomic scope" value="Bacteria"/>
</dbReference>
<evidence type="ECO:0000256" key="2">
    <source>
        <dbReference type="ARBA" id="ARBA00006386"/>
    </source>
</evidence>
<accession>W5Y149</accession>
<feature type="transmembrane region" description="Helical" evidence="7">
    <location>
        <begin position="143"/>
        <end position="166"/>
    </location>
</feature>
<dbReference type="InterPro" id="IPR053166">
    <property type="entry name" value="UPF0718_permease"/>
</dbReference>
<feature type="transmembrane region" description="Helical" evidence="7">
    <location>
        <begin position="274"/>
        <end position="297"/>
    </location>
</feature>
<dbReference type="Proteomes" id="UP000019222">
    <property type="component" value="Chromosome"/>
</dbReference>
<organism evidence="8 9">
    <name type="scientific">Corynebacterium vitaeruminis DSM 20294</name>
    <dbReference type="NCBI Taxonomy" id="1224164"/>
    <lineage>
        <taxon>Bacteria</taxon>
        <taxon>Bacillati</taxon>
        <taxon>Actinomycetota</taxon>
        <taxon>Actinomycetes</taxon>
        <taxon>Mycobacteriales</taxon>
        <taxon>Corynebacteriaceae</taxon>
        <taxon>Corynebacterium</taxon>
    </lineage>
</organism>
<protein>
    <submittedName>
        <fullName evidence="8">Permease</fullName>
    </submittedName>
</protein>
<dbReference type="GO" id="GO:0005886">
    <property type="term" value="C:plasma membrane"/>
    <property type="evidence" value="ECO:0007669"/>
    <property type="project" value="UniProtKB-SubCell"/>
</dbReference>
<comment type="similarity">
    <text evidence="2">Belongs to the UPF0718 family.</text>
</comment>